<keyword evidence="4" id="KW-0378">Hydrolase</keyword>
<dbReference type="PROSITE" id="PS00151">
    <property type="entry name" value="ACYLPHOSPHATASE_2"/>
    <property type="match status" value="1"/>
</dbReference>
<evidence type="ECO:0000256" key="1">
    <source>
        <dbReference type="ARBA" id="ARBA00005614"/>
    </source>
</evidence>
<accession>A0A7C3WW70</accession>
<comment type="catalytic activity">
    <reaction evidence="3 4">
        <text>an acyl phosphate + H2O = a carboxylate + phosphate + H(+)</text>
        <dbReference type="Rhea" id="RHEA:14965"/>
        <dbReference type="ChEBI" id="CHEBI:15377"/>
        <dbReference type="ChEBI" id="CHEBI:15378"/>
        <dbReference type="ChEBI" id="CHEBI:29067"/>
        <dbReference type="ChEBI" id="CHEBI:43474"/>
        <dbReference type="ChEBI" id="CHEBI:59918"/>
        <dbReference type="EC" id="3.6.1.7"/>
    </reaction>
</comment>
<feature type="domain" description="Acylphosphatase-like" evidence="6">
    <location>
        <begin position="4"/>
        <end position="91"/>
    </location>
</feature>
<dbReference type="EMBL" id="DTGA01000153">
    <property type="protein sequence ID" value="HGB31431.1"/>
    <property type="molecule type" value="Genomic_DNA"/>
</dbReference>
<feature type="active site" evidence="4">
    <location>
        <position position="19"/>
    </location>
</feature>
<dbReference type="InterPro" id="IPR020456">
    <property type="entry name" value="Acylphosphatase"/>
</dbReference>
<evidence type="ECO:0000256" key="2">
    <source>
        <dbReference type="ARBA" id="ARBA00012150"/>
    </source>
</evidence>
<dbReference type="AlphaFoldDB" id="A0A7C3WW70"/>
<gene>
    <name evidence="7" type="ORF">ENV35_06105</name>
</gene>
<dbReference type="PROSITE" id="PS51160">
    <property type="entry name" value="ACYLPHOSPHATASE_3"/>
    <property type="match status" value="1"/>
</dbReference>
<evidence type="ECO:0000256" key="4">
    <source>
        <dbReference type="PROSITE-ProRule" id="PRU00520"/>
    </source>
</evidence>
<dbReference type="PANTHER" id="PTHR47268:SF4">
    <property type="entry name" value="ACYLPHOSPHATASE"/>
    <property type="match status" value="1"/>
</dbReference>
<dbReference type="SUPFAM" id="SSF54975">
    <property type="entry name" value="Acylphosphatase/BLUF domain-like"/>
    <property type="match status" value="1"/>
</dbReference>
<dbReference type="Gene3D" id="3.30.70.100">
    <property type="match status" value="1"/>
</dbReference>
<dbReference type="InterPro" id="IPR001792">
    <property type="entry name" value="Acylphosphatase-like_dom"/>
</dbReference>
<sequence length="91" mass="10518">MKKYFHAYISGVVQGVGYRYFAYKWAKRLGILGYVRNLNDGRVEVEVVGEEEALKLFLEKLKEGPLGAIVEKIDVVWSNESINNFTDFEIR</sequence>
<evidence type="ECO:0000256" key="3">
    <source>
        <dbReference type="ARBA" id="ARBA00047645"/>
    </source>
</evidence>
<organism evidence="7">
    <name type="scientific">Dictyoglomus turgidum</name>
    <dbReference type="NCBI Taxonomy" id="513050"/>
    <lineage>
        <taxon>Bacteria</taxon>
        <taxon>Pseudomonadati</taxon>
        <taxon>Dictyoglomota</taxon>
        <taxon>Dictyoglomia</taxon>
        <taxon>Dictyoglomales</taxon>
        <taxon>Dictyoglomaceae</taxon>
        <taxon>Dictyoglomus</taxon>
    </lineage>
</organism>
<evidence type="ECO:0000259" key="6">
    <source>
        <dbReference type="PROSITE" id="PS51160"/>
    </source>
</evidence>
<protein>
    <recommendedName>
        <fullName evidence="2 4">acylphosphatase</fullName>
        <ecNumber evidence="2 4">3.6.1.7</ecNumber>
    </recommendedName>
</protein>
<comment type="similarity">
    <text evidence="1 5">Belongs to the acylphosphatase family.</text>
</comment>
<dbReference type="InterPro" id="IPR036046">
    <property type="entry name" value="Acylphosphatase-like_dom_sf"/>
</dbReference>
<dbReference type="PANTHER" id="PTHR47268">
    <property type="entry name" value="ACYLPHOSPHATASE"/>
    <property type="match status" value="1"/>
</dbReference>
<dbReference type="InterPro" id="IPR017968">
    <property type="entry name" value="Acylphosphatase_CS"/>
</dbReference>
<dbReference type="Pfam" id="PF00708">
    <property type="entry name" value="Acylphosphatase"/>
    <property type="match status" value="1"/>
</dbReference>
<dbReference type="EC" id="3.6.1.7" evidence="2 4"/>
<feature type="active site" evidence="4">
    <location>
        <position position="37"/>
    </location>
</feature>
<proteinExistence type="inferred from homology"/>
<evidence type="ECO:0000313" key="7">
    <source>
        <dbReference type="EMBL" id="HGB31431.1"/>
    </source>
</evidence>
<comment type="caution">
    <text evidence="7">The sequence shown here is derived from an EMBL/GenBank/DDBJ whole genome shotgun (WGS) entry which is preliminary data.</text>
</comment>
<evidence type="ECO:0000256" key="5">
    <source>
        <dbReference type="RuleBase" id="RU004168"/>
    </source>
</evidence>
<dbReference type="GO" id="GO:0003998">
    <property type="term" value="F:acylphosphatase activity"/>
    <property type="evidence" value="ECO:0007669"/>
    <property type="project" value="UniProtKB-EC"/>
</dbReference>
<reference evidence="7" key="1">
    <citation type="journal article" date="2020" name="mSystems">
        <title>Genome- and Community-Level Interaction Insights into Carbon Utilization and Element Cycling Functions of Hydrothermarchaeota in Hydrothermal Sediment.</title>
        <authorList>
            <person name="Zhou Z."/>
            <person name="Liu Y."/>
            <person name="Xu W."/>
            <person name="Pan J."/>
            <person name="Luo Z.H."/>
            <person name="Li M."/>
        </authorList>
    </citation>
    <scope>NUCLEOTIDE SEQUENCE [LARGE SCALE GENOMIC DNA]</scope>
    <source>
        <strain evidence="7">SpSt-751</strain>
    </source>
</reference>
<name>A0A7C3WW70_9BACT</name>